<comment type="caution">
    <text evidence="2">The sequence shown here is derived from an EMBL/GenBank/DDBJ whole genome shotgun (WGS) entry which is preliminary data.</text>
</comment>
<keyword evidence="1" id="KW-0812">Transmembrane</keyword>
<keyword evidence="1" id="KW-0472">Membrane</keyword>
<dbReference type="Gene3D" id="3.30.700.10">
    <property type="entry name" value="Glycoprotein, Type 4 Pilin"/>
    <property type="match status" value="1"/>
</dbReference>
<dbReference type="PATRIC" id="fig|1268237.3.peg.2012"/>
<keyword evidence="1" id="KW-1133">Transmembrane helix</keyword>
<proteinExistence type="predicted"/>
<reference evidence="2 3" key="1">
    <citation type="journal article" date="2013" name="Genome Announc.">
        <title>Draft Genome Sequence of the Aeromonas diversa Type Strain.</title>
        <authorList>
            <person name="Farfan M."/>
            <person name="Spataro N."/>
            <person name="Sanglas A."/>
            <person name="Albarral V."/>
            <person name="Loren J.G."/>
            <person name="Bosch E."/>
            <person name="Fuste M.C."/>
        </authorList>
    </citation>
    <scope>NUCLEOTIDE SEQUENCE [LARGE SCALE GENOMIC DNA]</scope>
    <source>
        <strain evidence="2 3">2478-85</strain>
    </source>
</reference>
<dbReference type="InterPro" id="IPR045584">
    <property type="entry name" value="Pilin-like"/>
</dbReference>
<gene>
    <name evidence="2" type="ORF">G114_10225</name>
</gene>
<sequence>MSNANSDINGFTLIELVLVILLLGILAAFAVPKWLGKGGMETQTLRDELLTRLRLVQTFNMHEPPDRCTQLVADAAGFAHLTQALVGANCPAPGAISGWSDHQRTRGRLVTPSSGMTLWLNNAGSFVVRFDRMGRPLGACLGGCELRVSDGHEAGRLRIESQGYIHEIP</sequence>
<evidence type="ECO:0000256" key="1">
    <source>
        <dbReference type="SAM" id="Phobius"/>
    </source>
</evidence>
<evidence type="ECO:0000313" key="2">
    <source>
        <dbReference type="EMBL" id="ENY72024.1"/>
    </source>
</evidence>
<name>N9U0W5_9GAMM</name>
<feature type="transmembrane region" description="Helical" evidence="1">
    <location>
        <begin position="12"/>
        <end position="31"/>
    </location>
</feature>
<dbReference type="NCBIfam" id="TIGR02532">
    <property type="entry name" value="IV_pilin_GFxxxE"/>
    <property type="match status" value="1"/>
</dbReference>
<evidence type="ECO:0000313" key="3">
    <source>
        <dbReference type="Proteomes" id="UP000023775"/>
    </source>
</evidence>
<organism evidence="2 3">
    <name type="scientific">Aeromonas diversa CDC 2478-85</name>
    <dbReference type="NCBI Taxonomy" id="1268237"/>
    <lineage>
        <taxon>Bacteria</taxon>
        <taxon>Pseudomonadati</taxon>
        <taxon>Pseudomonadota</taxon>
        <taxon>Gammaproteobacteria</taxon>
        <taxon>Aeromonadales</taxon>
        <taxon>Aeromonadaceae</taxon>
        <taxon>Aeromonas</taxon>
    </lineage>
</organism>
<dbReference type="Proteomes" id="UP000023775">
    <property type="component" value="Unassembled WGS sequence"/>
</dbReference>
<dbReference type="AlphaFoldDB" id="N9U0W5"/>
<protein>
    <submittedName>
        <fullName evidence="2">Msha pilin protein mshc</fullName>
    </submittedName>
</protein>
<dbReference type="RefSeq" id="WP_005352898.1">
    <property type="nucleotide sequence ID" value="NZ_APVG01000023.1"/>
</dbReference>
<dbReference type="OrthoDB" id="5873580at2"/>
<keyword evidence="3" id="KW-1185">Reference proteome</keyword>
<dbReference type="InterPro" id="IPR012902">
    <property type="entry name" value="N_methyl_site"/>
</dbReference>
<dbReference type="Pfam" id="PF07963">
    <property type="entry name" value="N_methyl"/>
    <property type="match status" value="1"/>
</dbReference>
<dbReference type="eggNOG" id="COG2165">
    <property type="taxonomic scope" value="Bacteria"/>
</dbReference>
<dbReference type="EMBL" id="APVG01000023">
    <property type="protein sequence ID" value="ENY72024.1"/>
    <property type="molecule type" value="Genomic_DNA"/>
</dbReference>
<dbReference type="SUPFAM" id="SSF54523">
    <property type="entry name" value="Pili subunits"/>
    <property type="match status" value="1"/>
</dbReference>
<accession>N9U0W5</accession>